<dbReference type="OrthoDB" id="174137at2"/>
<protein>
    <submittedName>
        <fullName evidence="2">Uncharacterized protein</fullName>
    </submittedName>
</protein>
<proteinExistence type="predicted"/>
<feature type="coiled-coil region" evidence="1">
    <location>
        <begin position="230"/>
        <end position="371"/>
    </location>
</feature>
<dbReference type="CDD" id="cd00267">
    <property type="entry name" value="ABC_ATPase"/>
    <property type="match status" value="1"/>
</dbReference>
<dbReference type="PANTHER" id="PTHR32182:SF22">
    <property type="entry name" value="ATP-DEPENDENT ENDONUCLEASE, OLD FAMILY-RELATED"/>
    <property type="match status" value="1"/>
</dbReference>
<evidence type="ECO:0000313" key="3">
    <source>
        <dbReference type="Proteomes" id="UP000239532"/>
    </source>
</evidence>
<keyword evidence="3" id="KW-1185">Reference proteome</keyword>
<accession>A0A2S9WQU7</accession>
<evidence type="ECO:0000313" key="2">
    <source>
        <dbReference type="EMBL" id="PRP65862.1"/>
    </source>
</evidence>
<dbReference type="Pfam" id="PF13555">
    <property type="entry name" value="AAA_29"/>
    <property type="match status" value="1"/>
</dbReference>
<dbReference type="SUPFAM" id="SSF52540">
    <property type="entry name" value="P-loop containing nucleoside triphosphate hydrolases"/>
    <property type="match status" value="1"/>
</dbReference>
<dbReference type="InterPro" id="IPR027417">
    <property type="entry name" value="P-loop_NTPase"/>
</dbReference>
<dbReference type="Pfam" id="PF13558">
    <property type="entry name" value="SbcC_Walker_B"/>
    <property type="match status" value="1"/>
</dbReference>
<dbReference type="GO" id="GO:0000731">
    <property type="term" value="P:DNA synthesis involved in DNA repair"/>
    <property type="evidence" value="ECO:0007669"/>
    <property type="project" value="TreeGrafter"/>
</dbReference>
<gene>
    <name evidence="2" type="ORF">BST86_01540</name>
</gene>
<dbReference type="Gene3D" id="3.40.50.300">
    <property type="entry name" value="P-loop containing nucleotide triphosphate hydrolases"/>
    <property type="match status" value="2"/>
</dbReference>
<keyword evidence="1" id="KW-0175">Coiled coil</keyword>
<organism evidence="2 3">
    <name type="scientific">Nonlabens agnitus</name>
    <dbReference type="NCBI Taxonomy" id="870484"/>
    <lineage>
        <taxon>Bacteria</taxon>
        <taxon>Pseudomonadati</taxon>
        <taxon>Bacteroidota</taxon>
        <taxon>Flavobacteriia</taxon>
        <taxon>Flavobacteriales</taxon>
        <taxon>Flavobacteriaceae</taxon>
        <taxon>Nonlabens</taxon>
    </lineage>
</organism>
<name>A0A2S9WQU7_9FLAO</name>
<reference evidence="2 3" key="1">
    <citation type="submission" date="2016-11" db="EMBL/GenBank/DDBJ databases">
        <title>Trade-off between light-utilization and light-protection in marine flavobacteria.</title>
        <authorList>
            <person name="Kumagai Y."/>
        </authorList>
    </citation>
    <scope>NUCLEOTIDE SEQUENCE [LARGE SCALE GENOMIC DNA]</scope>
    <source>
        <strain evidence="2 3">JCM 17109</strain>
    </source>
</reference>
<dbReference type="GO" id="GO:0006302">
    <property type="term" value="P:double-strand break repair"/>
    <property type="evidence" value="ECO:0007669"/>
    <property type="project" value="TreeGrafter"/>
</dbReference>
<dbReference type="EMBL" id="MQUC01000003">
    <property type="protein sequence ID" value="PRP65862.1"/>
    <property type="molecule type" value="Genomic_DNA"/>
</dbReference>
<dbReference type="Proteomes" id="UP000239532">
    <property type="component" value="Unassembled WGS sequence"/>
</dbReference>
<sequence length="1133" mass="130390">MSSLFSTISSEAGFRLQYMEILNWGTFDESVFRIEPKGNNSLLTGANGSGKTTFIDALLTLIVPLKNNRFYNQSSGAEKKGDRTERTYVLGHYGDIQKDGELSTTTQSLRDTNCYSILLANFENTDGKSITLFQVRWFAGNDMKRSFGIAYQSLEIEKDFTLFDGGGVWKKLLEAKYNQNSTRRKLEFFDGPTKYAERITKLFGMRSVKALNLFNQLVGIKVLGDLDGFIRNEMLESKDAEEEYKTLDESFATLMSAKRNIEKAQEQIKQLKPIDELAEKFATEKETLTQLEKKRDTSLYWFAEKGKELSEVEQQRLTADIEDSNSKIKELKSQHSDLQTKFNKVEAQIQNDEVGQQIEGLKTEKANADAETTNRKKQLESYNTIASSVKFTKNPSEKIFQESFNSAETSIKEIKKERPIQEKRFYDLKAEIEGKVEAINGAVNTVTSLRNSGNNITGRVSEIRNEIIDAIGVTREDIPFVGELIAIKETETAWELAIEKALHSFGLKLLVSDAYYEAVNNYVNKTNLNGKISYERIRSSFSIKNLSQQDYGDDYLLNKLDFKTTSPYQEWVEQNVTTRFNFLCTNDMSDFAKSEKAITTKGLTKYGRGRHEKDDRPFSLSKERYVLGWDNTTKISYWRTQVKQLREDKTLLESQYNTVENELTVLDTKRDNLNDLIKLFPSFDIIDWSTSAKTSEGLKKRIENLKKSNNKIKALEDERDILKGKLDGNSEEQGKILKYIGKVEANMETAEKLYNDNSKLLDSLPVHQIDISDFELNDDSVKAISYTNFEATKAKFQEENNGKISTLTDSIGKLEKSLGDKMRVFKHPLETIRNRFPSWEADVSNLSLNVDLVSAFQEKYNELIEEDLPKYEKKFSNYLEETLTNKVGEFNEFFDSWSEEIKENVSALNDSLKQIDFETVPQTTYIQLVANPKKTDLIIEFKEYLLKAIPNFKEIHSTVDGKKVHFENAIEPFINKLRDFEWRSKVMDVRTWYEYKAEEFYREDDTKKKTYAGMGQLSGGEKAQLTYTVLGSAIAYQFGLTKTGTESDSFRFIAIDEAFKAQDSKKANYLINLCKQLHLQLLVVTPSDNIDIVEDHISFVHFASRKNDRNSWLYDMTIEQFQEEREKYVVDEV</sequence>
<feature type="coiled-coil region" evidence="1">
    <location>
        <begin position="642"/>
        <end position="732"/>
    </location>
</feature>
<evidence type="ECO:0000256" key="1">
    <source>
        <dbReference type="SAM" id="Coils"/>
    </source>
</evidence>
<comment type="caution">
    <text evidence="2">The sequence shown here is derived from an EMBL/GenBank/DDBJ whole genome shotgun (WGS) entry which is preliminary data.</text>
</comment>
<dbReference type="AlphaFoldDB" id="A0A2S9WQU7"/>
<dbReference type="PANTHER" id="PTHR32182">
    <property type="entry name" value="DNA REPLICATION AND REPAIR PROTEIN RECF"/>
    <property type="match status" value="1"/>
</dbReference>